<sequence length="152" mass="17282">MSSNSRFTISSVERSDFDKMVDLLRQLFSIEADFNVDPDKQRRGLELLQASETAEIFVVRSDGQEIVAMATLQLVVSTAEGGLVAWMEDVVVDADHRGQGVGALLLSHIKRWLENRGIKRVQLVADRDNRLALDFYKKQGWQEINLNVLRHK</sequence>
<dbReference type="CDD" id="cd04301">
    <property type="entry name" value="NAT_SF"/>
    <property type="match status" value="1"/>
</dbReference>
<dbReference type="Proteomes" id="UP000886687">
    <property type="component" value="Unassembled WGS sequence"/>
</dbReference>
<dbReference type="InterPro" id="IPR050832">
    <property type="entry name" value="Bact_Acetyltransf"/>
</dbReference>
<evidence type="ECO:0000256" key="2">
    <source>
        <dbReference type="ARBA" id="ARBA00023315"/>
    </source>
</evidence>
<dbReference type="InterPro" id="IPR000182">
    <property type="entry name" value="GNAT_dom"/>
</dbReference>
<dbReference type="InterPro" id="IPR016181">
    <property type="entry name" value="Acyl_CoA_acyltransferase"/>
</dbReference>
<dbReference type="AlphaFoldDB" id="A0A9E4MY17"/>
<name>A0A9E4MY17_9GAMM</name>
<proteinExistence type="predicted"/>
<evidence type="ECO:0000256" key="1">
    <source>
        <dbReference type="ARBA" id="ARBA00022679"/>
    </source>
</evidence>
<organism evidence="4 5">
    <name type="scientific">Candidatus Thiodiazotropha lotti</name>
    <dbReference type="NCBI Taxonomy" id="2792787"/>
    <lineage>
        <taxon>Bacteria</taxon>
        <taxon>Pseudomonadati</taxon>
        <taxon>Pseudomonadota</taxon>
        <taxon>Gammaproteobacteria</taxon>
        <taxon>Chromatiales</taxon>
        <taxon>Sedimenticolaceae</taxon>
        <taxon>Candidatus Thiodiazotropha</taxon>
    </lineage>
</organism>
<dbReference type="Pfam" id="PF00583">
    <property type="entry name" value="Acetyltransf_1"/>
    <property type="match status" value="1"/>
</dbReference>
<reference evidence="4" key="1">
    <citation type="journal article" date="2021" name="Proc. Natl. Acad. Sci. U.S.A.">
        <title>Global biogeography of chemosynthetic symbionts reveals both localized and globally distributed symbiont groups. .</title>
        <authorList>
            <person name="Osvatic J.T."/>
            <person name="Wilkins L.G.E."/>
            <person name="Leibrecht L."/>
            <person name="Leray M."/>
            <person name="Zauner S."/>
            <person name="Polzin J."/>
            <person name="Camacho Y."/>
            <person name="Gros O."/>
            <person name="van Gils J.A."/>
            <person name="Eisen J.A."/>
            <person name="Petersen J.M."/>
            <person name="Yuen B."/>
        </authorList>
    </citation>
    <scope>NUCLEOTIDE SEQUENCE</scope>
    <source>
        <strain evidence="4">MAGL173</strain>
    </source>
</reference>
<evidence type="ECO:0000259" key="3">
    <source>
        <dbReference type="PROSITE" id="PS51186"/>
    </source>
</evidence>
<dbReference type="PROSITE" id="PS51186">
    <property type="entry name" value="GNAT"/>
    <property type="match status" value="1"/>
</dbReference>
<protein>
    <submittedName>
        <fullName evidence="4">GNAT family N-acetyltransferase</fullName>
    </submittedName>
</protein>
<dbReference type="EMBL" id="JAEPDI010000001">
    <property type="protein sequence ID" value="MCG7937997.1"/>
    <property type="molecule type" value="Genomic_DNA"/>
</dbReference>
<dbReference type="PANTHER" id="PTHR43877">
    <property type="entry name" value="AMINOALKYLPHOSPHONATE N-ACETYLTRANSFERASE-RELATED-RELATED"/>
    <property type="match status" value="1"/>
</dbReference>
<comment type="caution">
    <text evidence="4">The sequence shown here is derived from an EMBL/GenBank/DDBJ whole genome shotgun (WGS) entry which is preliminary data.</text>
</comment>
<dbReference type="SUPFAM" id="SSF55729">
    <property type="entry name" value="Acyl-CoA N-acyltransferases (Nat)"/>
    <property type="match status" value="1"/>
</dbReference>
<feature type="domain" description="N-acetyltransferase" evidence="3">
    <location>
        <begin position="7"/>
        <end position="152"/>
    </location>
</feature>
<dbReference type="GO" id="GO:0016747">
    <property type="term" value="F:acyltransferase activity, transferring groups other than amino-acyl groups"/>
    <property type="evidence" value="ECO:0007669"/>
    <property type="project" value="InterPro"/>
</dbReference>
<evidence type="ECO:0000313" key="4">
    <source>
        <dbReference type="EMBL" id="MCG7937997.1"/>
    </source>
</evidence>
<dbReference type="Gene3D" id="3.40.630.30">
    <property type="match status" value="1"/>
</dbReference>
<accession>A0A9E4MY17</accession>
<keyword evidence="2" id="KW-0012">Acyltransferase</keyword>
<keyword evidence="1" id="KW-0808">Transferase</keyword>
<evidence type="ECO:0000313" key="5">
    <source>
        <dbReference type="Proteomes" id="UP000886687"/>
    </source>
</evidence>
<gene>
    <name evidence="4" type="ORF">JAZ04_03950</name>
</gene>